<dbReference type="InterPro" id="IPR025564">
    <property type="entry name" value="CAAD_dom"/>
</dbReference>
<comment type="subcellular location">
    <subcellularLocation>
        <location evidence="1">Membrane</location>
        <topology evidence="1">Multi-pass membrane protein</topology>
    </subcellularLocation>
</comment>
<gene>
    <name evidence="5" type="ORF">QQ91_017165</name>
</gene>
<evidence type="ECO:0000256" key="3">
    <source>
        <dbReference type="SAM" id="Phobius"/>
    </source>
</evidence>
<proteinExistence type="predicted"/>
<dbReference type="GO" id="GO:0009579">
    <property type="term" value="C:thylakoid"/>
    <property type="evidence" value="ECO:0007669"/>
    <property type="project" value="InterPro"/>
</dbReference>
<reference evidence="5" key="2">
    <citation type="journal article" date="2015" name="Genome Announc.">
        <title>Draft Genome Sequence of Filamentous Marine Cyanobacterium Lyngbya confervoides Strain BDU141951.</title>
        <authorList>
            <person name="Chandrababunaidu M.M."/>
            <person name="Sen D."/>
            <person name="Tripathy S."/>
        </authorList>
    </citation>
    <scope>NUCLEOTIDE SEQUENCE</scope>
    <source>
        <strain evidence="5">BDU141951</strain>
    </source>
</reference>
<keyword evidence="3" id="KW-1133">Transmembrane helix</keyword>
<evidence type="ECO:0000256" key="1">
    <source>
        <dbReference type="ARBA" id="ARBA00004141"/>
    </source>
</evidence>
<feature type="compositionally biased region" description="Basic and acidic residues" evidence="2">
    <location>
        <begin position="10"/>
        <end position="23"/>
    </location>
</feature>
<feature type="transmembrane region" description="Helical" evidence="3">
    <location>
        <begin position="91"/>
        <end position="111"/>
    </location>
</feature>
<reference evidence="5" key="1">
    <citation type="submission" date="2014-11" db="EMBL/GenBank/DDBJ databases">
        <authorList>
            <person name="Malar M.C."/>
            <person name="Sen D."/>
            <person name="Tripathy S."/>
        </authorList>
    </citation>
    <scope>NUCLEOTIDE SEQUENCE</scope>
    <source>
        <strain evidence="5">BDU141951</strain>
    </source>
</reference>
<dbReference type="InterPro" id="IPR033344">
    <property type="entry name" value="CURT1"/>
</dbReference>
<name>A0A0C1V8L1_9CYAN</name>
<sequence>MSTDINSETKVAEVPEAEAHTETPSDGEINQQLQQILDKVSGLLANLPDYVTDFFKEYKRPLVTVGLILAAFISVKLLLAILNAINEVPLLAPTFELVGLGYSSWFVYRFLLKDANRQELTENFTALKDQVLGKNG</sequence>
<keyword evidence="3" id="KW-0472">Membrane</keyword>
<dbReference type="AlphaFoldDB" id="A0A0C1V8L1"/>
<feature type="domain" description="Cyanobacterial aminoacyl-tRNA synthetase CAAD" evidence="4">
    <location>
        <begin position="49"/>
        <end position="133"/>
    </location>
</feature>
<comment type="caution">
    <text evidence="5">The sequence shown here is derived from an EMBL/GenBank/DDBJ whole genome shotgun (WGS) entry which is preliminary data.</text>
</comment>
<evidence type="ECO:0000313" key="5">
    <source>
        <dbReference type="EMBL" id="NEV68833.1"/>
    </source>
</evidence>
<dbReference type="PANTHER" id="PTHR33222:SF4">
    <property type="entry name" value="PROTEIN CURVATURE THYLAKOID 1A, CHLOROPLASTIC"/>
    <property type="match status" value="1"/>
</dbReference>
<evidence type="ECO:0000256" key="2">
    <source>
        <dbReference type="SAM" id="MobiDB-lite"/>
    </source>
</evidence>
<keyword evidence="3" id="KW-0812">Transmembrane</keyword>
<feature type="region of interest" description="Disordered" evidence="2">
    <location>
        <begin position="1"/>
        <end position="27"/>
    </location>
</feature>
<reference evidence="5" key="3">
    <citation type="submission" date="2020-02" db="EMBL/GenBank/DDBJ databases">
        <authorList>
            <person name="Sarangi A.N."/>
            <person name="Ghosh S."/>
            <person name="Mukherjee M."/>
            <person name="Tripathy S."/>
        </authorList>
    </citation>
    <scope>NUCLEOTIDE SEQUENCE</scope>
    <source>
        <strain evidence="5">BDU141951</strain>
    </source>
</reference>
<dbReference type="GO" id="GO:0016020">
    <property type="term" value="C:membrane"/>
    <property type="evidence" value="ECO:0007669"/>
    <property type="project" value="UniProtKB-SubCell"/>
</dbReference>
<dbReference type="Pfam" id="PF14159">
    <property type="entry name" value="CAAD"/>
    <property type="match status" value="1"/>
</dbReference>
<organism evidence="5">
    <name type="scientific">Lyngbya confervoides BDU141951</name>
    <dbReference type="NCBI Taxonomy" id="1574623"/>
    <lineage>
        <taxon>Bacteria</taxon>
        <taxon>Bacillati</taxon>
        <taxon>Cyanobacteriota</taxon>
        <taxon>Cyanophyceae</taxon>
        <taxon>Oscillatoriophycideae</taxon>
        <taxon>Oscillatoriales</taxon>
        <taxon>Microcoleaceae</taxon>
        <taxon>Lyngbya</taxon>
    </lineage>
</organism>
<protein>
    <recommendedName>
        <fullName evidence="4">Cyanobacterial aminoacyl-tRNA synthetase CAAD domain-containing protein</fullName>
    </recommendedName>
</protein>
<feature type="transmembrane region" description="Helical" evidence="3">
    <location>
        <begin position="62"/>
        <end position="85"/>
    </location>
</feature>
<accession>A0A0C1V8L1</accession>
<evidence type="ECO:0000259" key="4">
    <source>
        <dbReference type="Pfam" id="PF14159"/>
    </source>
</evidence>
<dbReference type="EMBL" id="JTHE02000003">
    <property type="protein sequence ID" value="NEV68833.1"/>
    <property type="molecule type" value="Genomic_DNA"/>
</dbReference>
<dbReference type="PANTHER" id="PTHR33222">
    <property type="match status" value="1"/>
</dbReference>